<comment type="cofactor">
    <cofactor evidence="6">
        <name>Mg(2+)</name>
        <dbReference type="ChEBI" id="CHEBI:18420"/>
    </cofactor>
    <text evidence="6">Binds 1 Mg(2+) ion per subunit.</text>
</comment>
<dbReference type="GO" id="GO:0004615">
    <property type="term" value="F:phosphomannomutase activity"/>
    <property type="evidence" value="ECO:0007669"/>
    <property type="project" value="TreeGrafter"/>
</dbReference>
<dbReference type="PRINTS" id="PR00509">
    <property type="entry name" value="PGMPMM"/>
</dbReference>
<dbReference type="GO" id="GO:0005829">
    <property type="term" value="C:cytosol"/>
    <property type="evidence" value="ECO:0007669"/>
    <property type="project" value="TreeGrafter"/>
</dbReference>
<dbReference type="InterPro" id="IPR050060">
    <property type="entry name" value="Phosphoglucosamine_mutase"/>
</dbReference>
<evidence type="ECO:0000256" key="2">
    <source>
        <dbReference type="ARBA" id="ARBA00022553"/>
    </source>
</evidence>
<dbReference type="FunFam" id="3.40.120.10:FF:000001">
    <property type="entry name" value="Phosphoglucosamine mutase"/>
    <property type="match status" value="1"/>
</dbReference>
<dbReference type="InterPro" id="IPR005845">
    <property type="entry name" value="A-D-PHexomutase_a/b/a-II"/>
</dbReference>
<comment type="catalytic activity">
    <reaction evidence="6 8">
        <text>alpha-D-glucosamine 1-phosphate = D-glucosamine 6-phosphate</text>
        <dbReference type="Rhea" id="RHEA:23424"/>
        <dbReference type="ChEBI" id="CHEBI:58516"/>
        <dbReference type="ChEBI" id="CHEBI:58725"/>
        <dbReference type="EC" id="5.4.2.10"/>
    </reaction>
</comment>
<dbReference type="EMBL" id="AP028961">
    <property type="protein sequence ID" value="BET44864.1"/>
    <property type="molecule type" value="Genomic_DNA"/>
</dbReference>
<dbReference type="Gene3D" id="3.30.310.50">
    <property type="entry name" value="Alpha-D-phosphohexomutase, C-terminal domain"/>
    <property type="match status" value="1"/>
</dbReference>
<dbReference type="InterPro" id="IPR005846">
    <property type="entry name" value="A-D-PHexomutase_a/b/a-III"/>
</dbReference>
<sequence length="445" mass="48934">MNKRKYFGTDGIRGRVGVTPMTPDFILKLGWAIGKTLGCNGSRKIIIGKDTRISGCMLEDSLKAGIVASGTSVALTNNMPTPGIAYLTRIHHAEAGIVISASHNPYYDNGIKFFSINGTKLSNEIEKKIEIEMQKPLTCVKSIKLGTTSQLINAERKYIDYCKSTFPANQSLSDFKIVLDCANGATYHIAPNIMLELGAKVIVIGCQPNGFNINHNCGTINIKTLQKKVIKEKADIGIAFDGDGDRVIIVDHLGNKIDGDQILYIIARDAFINNQLHGGVVGTIMSNMGLEKALHNLGIPFIRTTVGDRYVLQKMQEYGWMFGAENSGHIILLNKTTTCDGIIAGLQVLSAMIRNNMSTYDLCRDIKLFPQILKNVYFSGNNNPLTKKNVLNVVNKIKTKLANKGRVLLRKSGTEPVIRIMVEGENKKQITNMVNNIIDAVKYAK</sequence>
<keyword evidence="3 6" id="KW-0479">Metal-binding</keyword>
<name>A0AAT9G581_9ENTR</name>
<dbReference type="InterPro" id="IPR036900">
    <property type="entry name" value="A-D-PHexomutase_C_sf"/>
</dbReference>
<protein>
    <recommendedName>
        <fullName evidence="6 8">Phosphoglucosamine mutase</fullName>
        <ecNumber evidence="6 8">5.4.2.10</ecNumber>
    </recommendedName>
</protein>
<dbReference type="InterPro" id="IPR005843">
    <property type="entry name" value="A-D-PHexomutase_C"/>
</dbReference>
<keyword evidence="4 6" id="KW-0460">Magnesium</keyword>
<evidence type="ECO:0000259" key="9">
    <source>
        <dbReference type="Pfam" id="PF00408"/>
    </source>
</evidence>
<dbReference type="SUPFAM" id="SSF53738">
    <property type="entry name" value="Phosphoglucomutase, first 3 domains"/>
    <property type="match status" value="3"/>
</dbReference>
<evidence type="ECO:0000259" key="12">
    <source>
        <dbReference type="Pfam" id="PF02880"/>
    </source>
</evidence>
<feature type="binding site" evidence="6">
    <location>
        <position position="245"/>
    </location>
    <ligand>
        <name>Mg(2+)</name>
        <dbReference type="ChEBI" id="CHEBI:18420"/>
    </ligand>
</feature>
<dbReference type="InterPro" id="IPR005844">
    <property type="entry name" value="A-D-PHexomutase_a/b/a-I"/>
</dbReference>
<dbReference type="GO" id="GO:0006048">
    <property type="term" value="P:UDP-N-acetylglucosamine biosynthetic process"/>
    <property type="evidence" value="ECO:0007669"/>
    <property type="project" value="TreeGrafter"/>
</dbReference>
<feature type="binding site" description="via phosphate group" evidence="6">
    <location>
        <position position="102"/>
    </location>
    <ligand>
        <name>Mg(2+)</name>
        <dbReference type="ChEBI" id="CHEBI:18420"/>
    </ligand>
</feature>
<dbReference type="GO" id="GO:0008966">
    <property type="term" value="F:phosphoglucosamine mutase activity"/>
    <property type="evidence" value="ECO:0007669"/>
    <property type="project" value="UniProtKB-UniRule"/>
</dbReference>
<dbReference type="FunFam" id="3.30.310.50:FF:000001">
    <property type="entry name" value="Phosphoglucosamine mutase"/>
    <property type="match status" value="1"/>
</dbReference>
<feature type="domain" description="Alpha-D-phosphohexomutase alpha/beta/alpha" evidence="12">
    <location>
        <begin position="258"/>
        <end position="365"/>
    </location>
</feature>
<keyword evidence="5 6" id="KW-0413">Isomerase</keyword>
<comment type="function">
    <text evidence="6 8">Catalyzes the conversion of glucosamine-6-phosphate to glucosamine-1-phosphate.</text>
</comment>
<dbReference type="InterPro" id="IPR016066">
    <property type="entry name" value="A-D-PHexomutase_CS"/>
</dbReference>
<feature type="domain" description="Alpha-D-phosphohexomutase alpha/beta/alpha" evidence="11">
    <location>
        <begin position="157"/>
        <end position="254"/>
    </location>
</feature>
<feature type="domain" description="Alpha-D-phosphohexomutase alpha/beta/alpha" evidence="10">
    <location>
        <begin position="4"/>
        <end position="135"/>
    </location>
</feature>
<feature type="binding site" evidence="6">
    <location>
        <position position="241"/>
    </location>
    <ligand>
        <name>Mg(2+)</name>
        <dbReference type="ChEBI" id="CHEBI:18420"/>
    </ligand>
</feature>
<dbReference type="Pfam" id="PF02879">
    <property type="entry name" value="PGM_PMM_II"/>
    <property type="match status" value="1"/>
</dbReference>
<dbReference type="SUPFAM" id="SSF55957">
    <property type="entry name" value="Phosphoglucomutase, C-terminal domain"/>
    <property type="match status" value="1"/>
</dbReference>
<dbReference type="GO" id="GO:0000287">
    <property type="term" value="F:magnesium ion binding"/>
    <property type="evidence" value="ECO:0007669"/>
    <property type="project" value="UniProtKB-UniRule"/>
</dbReference>
<keyword evidence="2 6" id="KW-0597">Phosphoprotein</keyword>
<evidence type="ECO:0000256" key="6">
    <source>
        <dbReference type="HAMAP-Rule" id="MF_01554"/>
    </source>
</evidence>
<evidence type="ECO:0000259" key="10">
    <source>
        <dbReference type="Pfam" id="PF02878"/>
    </source>
</evidence>
<evidence type="ECO:0000256" key="1">
    <source>
        <dbReference type="ARBA" id="ARBA00010231"/>
    </source>
</evidence>
<comment type="similarity">
    <text evidence="1 6 7">Belongs to the phosphohexose mutase family.</text>
</comment>
<dbReference type="NCBIfam" id="NF008139">
    <property type="entry name" value="PRK10887.1"/>
    <property type="match status" value="1"/>
</dbReference>
<feature type="modified residue" description="Phosphoserine" evidence="6">
    <location>
        <position position="102"/>
    </location>
</feature>
<dbReference type="EC" id="5.4.2.10" evidence="6 8"/>
<reference evidence="13" key="2">
    <citation type="submission" date="2023-10" db="EMBL/GenBank/DDBJ databases">
        <authorList>
            <person name="Koga R."/>
            <person name="Fukatsu T."/>
        </authorList>
    </citation>
    <scope>NUCLEOTIDE SEQUENCE</scope>
    <source>
        <strain evidence="13">Kw-01</strain>
    </source>
</reference>
<dbReference type="InterPro" id="IPR006352">
    <property type="entry name" value="GlmM_bact"/>
</dbReference>
<feature type="binding site" evidence="6">
    <location>
        <position position="243"/>
    </location>
    <ligand>
        <name>Mg(2+)</name>
        <dbReference type="ChEBI" id="CHEBI:18420"/>
    </ligand>
</feature>
<accession>A0AAT9G581</accession>
<dbReference type="PROSITE" id="PS00710">
    <property type="entry name" value="PGM_PMM"/>
    <property type="match status" value="1"/>
</dbReference>
<evidence type="ECO:0000313" key="13">
    <source>
        <dbReference type="EMBL" id="BET44864.1"/>
    </source>
</evidence>
<dbReference type="AlphaFoldDB" id="A0AAT9G581"/>
<dbReference type="Gene3D" id="3.40.120.10">
    <property type="entry name" value="Alpha-D-Glucose-1,6-Bisphosphate, subunit A, domain 3"/>
    <property type="match status" value="3"/>
</dbReference>
<dbReference type="CDD" id="cd05802">
    <property type="entry name" value="GlmM"/>
    <property type="match status" value="1"/>
</dbReference>
<dbReference type="Pfam" id="PF02878">
    <property type="entry name" value="PGM_PMM_I"/>
    <property type="match status" value="1"/>
</dbReference>
<dbReference type="Pfam" id="PF00408">
    <property type="entry name" value="PGM_PMM_IV"/>
    <property type="match status" value="1"/>
</dbReference>
<dbReference type="GO" id="GO:0005975">
    <property type="term" value="P:carbohydrate metabolic process"/>
    <property type="evidence" value="ECO:0007669"/>
    <property type="project" value="InterPro"/>
</dbReference>
<feature type="domain" description="Alpha-D-phosphohexomutase C-terminal" evidence="9">
    <location>
        <begin position="389"/>
        <end position="439"/>
    </location>
</feature>
<dbReference type="PANTHER" id="PTHR42946:SF1">
    <property type="entry name" value="PHOSPHOGLUCOMUTASE (ALPHA-D-GLUCOSE-1,6-BISPHOSPHATE-DEPENDENT)"/>
    <property type="match status" value="1"/>
</dbReference>
<dbReference type="FunFam" id="3.40.120.10:FF:000003">
    <property type="entry name" value="Phosphoglucosamine mutase"/>
    <property type="match status" value="1"/>
</dbReference>
<dbReference type="InterPro" id="IPR005841">
    <property type="entry name" value="Alpha-D-phosphohexomutase_SF"/>
</dbReference>
<feature type="active site" description="Phosphoserine intermediate" evidence="6">
    <location>
        <position position="102"/>
    </location>
</feature>
<evidence type="ECO:0000256" key="3">
    <source>
        <dbReference type="ARBA" id="ARBA00022723"/>
    </source>
</evidence>
<dbReference type="PANTHER" id="PTHR42946">
    <property type="entry name" value="PHOSPHOHEXOSE MUTASE"/>
    <property type="match status" value="1"/>
</dbReference>
<dbReference type="NCBIfam" id="TIGR01455">
    <property type="entry name" value="glmM"/>
    <property type="match status" value="1"/>
</dbReference>
<proteinExistence type="inferred from homology"/>
<comment type="PTM">
    <text evidence="6">Activated by phosphorylation.</text>
</comment>
<dbReference type="Pfam" id="PF02880">
    <property type="entry name" value="PGM_PMM_III"/>
    <property type="match status" value="1"/>
</dbReference>
<dbReference type="HAMAP" id="MF_01554_B">
    <property type="entry name" value="GlmM_B"/>
    <property type="match status" value="1"/>
</dbReference>
<reference evidence="13" key="1">
    <citation type="journal article" date="2023" name="Front. Microbiol.">
        <title>Genome analysis of Candidatus Aschnera chinzeii, the bacterial endosymbiont of the blood-sucking bat fly Penicillidia jenynsii (Insecta: Diptera: Nycteribiidae).</title>
        <authorList>
            <person name="Koga R."/>
            <person name="Moriyama M."/>
            <person name="Nozaki T."/>
            <person name="Fukatsu T."/>
        </authorList>
    </citation>
    <scope>NUCLEOTIDE SEQUENCE</scope>
    <source>
        <strain evidence="13">Kw-01</strain>
    </source>
</reference>
<evidence type="ECO:0000259" key="11">
    <source>
        <dbReference type="Pfam" id="PF02879"/>
    </source>
</evidence>
<evidence type="ECO:0000256" key="4">
    <source>
        <dbReference type="ARBA" id="ARBA00022842"/>
    </source>
</evidence>
<dbReference type="InterPro" id="IPR016055">
    <property type="entry name" value="A-D-PHexomutase_a/b/a-I/II/III"/>
</dbReference>
<gene>
    <name evidence="6 13" type="primary">glmM</name>
    <name evidence="13" type="ORF">ACHINZ_5390</name>
</gene>
<dbReference type="GO" id="GO:0009252">
    <property type="term" value="P:peptidoglycan biosynthetic process"/>
    <property type="evidence" value="ECO:0007669"/>
    <property type="project" value="UniProtKB-ARBA"/>
</dbReference>
<evidence type="ECO:0000256" key="5">
    <source>
        <dbReference type="ARBA" id="ARBA00023235"/>
    </source>
</evidence>
<organism evidence="13">
    <name type="scientific">Candidatus Aschnera chinzeii</name>
    <dbReference type="NCBI Taxonomy" id="1485666"/>
    <lineage>
        <taxon>Bacteria</taxon>
        <taxon>Pseudomonadati</taxon>
        <taxon>Pseudomonadota</taxon>
        <taxon>Gammaproteobacteria</taxon>
        <taxon>Enterobacterales</taxon>
        <taxon>Enterobacteriaceae</taxon>
        <taxon>Candidatus Aschnera</taxon>
    </lineage>
</organism>
<evidence type="ECO:0000256" key="8">
    <source>
        <dbReference type="RuleBase" id="RU004327"/>
    </source>
</evidence>
<evidence type="ECO:0000256" key="7">
    <source>
        <dbReference type="RuleBase" id="RU004326"/>
    </source>
</evidence>